<feature type="transmembrane region" description="Helical" evidence="14">
    <location>
        <begin position="1686"/>
        <end position="1706"/>
    </location>
</feature>
<dbReference type="SUPFAM" id="SSF109715">
    <property type="entry name" value="DEK C-terminal domain"/>
    <property type="match status" value="1"/>
</dbReference>
<dbReference type="Gene3D" id="1.10.10.820">
    <property type="match status" value="1"/>
</dbReference>
<proteinExistence type="inferred from homology"/>
<dbReference type="STRING" id="1555241.A0A4P9XE40"/>
<comment type="subcellular location">
    <subcellularLocation>
        <location evidence="1">Cell membrane</location>
        <topology evidence="1">Multi-pass membrane protein</topology>
    </subcellularLocation>
</comment>
<evidence type="ECO:0000256" key="5">
    <source>
        <dbReference type="ARBA" id="ARBA00022679"/>
    </source>
</evidence>
<sequence length="1915" mass="209338">MAHVDAVTDLAAASNGVQLTDPETLAGLLVDRAAARDQIYTRVGASGLLAVHPGRPLHPDVMADQTSKAFAAHFHSLRAGHRAAAGESGSQAPIPHPDELAAHADALAGAPHVFGLGLQAYATMRRTEQDQSIVLMGSEASGKSTSHALLTRLWTDVSRGPGIAHKKTKLQSVMMKTQGLLSAFGGNSATRYTEYQFSDDGRLVGMKVISYLLERPRLAGVGSGIAALADAHGPFCTPGHAYDILFMLVEGASSKERKEWGLTDIAHFDYLTPNLPSGAKHRRHRQRGEDAEQFQTIKDALTAVHINSRVQRQLFQVLAAILHLGNLDFSATTTSDARRCRVSHSKRLDQVALLLGISPAALEDCLTHRSRQVGYDFISQELDLDGCRRQRDAFARGLYDVVYEWIIEQINAYTCRDDPLWANFIAVLDVPGYLDHANTQPVGLYTFLRHWQHERLAAFVGGTLLDGAADNSAVLEVLDGLHSGILSLLDREARRQTPSVTRLARALQDQHSADSADRFSIDMHRLTMTIAHSFGTPVTYHLADLLYRTASDRLQSDFVTLVRGNRDAPGTSNVFLRRLFSDRVVDEMIAPRASAADGSLGRQRRTLVSSLCKRQPSLKRRKSERRVNAAAGGFSSGGGGGGGDSSADGMDGADAPGAAAGVAAVFRHQFSTLLETLADTRPWAVWHLMARPGGAAASAQATATVTRAVACGALLRQITPAVARAWTHSASPCVWLAPDLVSAAYAMVPNDVINLLASDTHRHAPEDARLAASGSLGVTPRGFWRLEATLPLANEAAAAAAAQIAAEEEAYERAAAAHEDSVLHSQYGDDAFDEEDHAALAYSTVDGGVGRRTTGFSQQTGGASQMPLHQPIELSHFRHDMDATAKKNLEADAGNVRAAAPGDKMGKKKSLGAAQRLLKETSRSRRPMTSSRRKWACCTTALTWWVPDFVLRSCCGMKLADRRQAWREKVAICILIAFSNAAILFVIVGLGFITCPNRFVYSTGEISGRNKLNGRNQAMVALYGNYYSIKPIAQQHMRDYGDSQAFWEQAVLGNDVSQMFPLDYDADIWDANCPNLPKPATFQQFPQIDSRLNTGKWVPHTKTTVPNQDFFKQIAAYRKGQVVWHQDVITEAMGKGGTVYLRAYDRVYDISSFYTEPYYTSQNPQNFFDGAGSQRFRSVFDNARLSPGADMTEALREIRSQDETAWANAITCLDNVFVVGYVDHRKDASCQVPNYILLVASVMLVLVIGVKFLAALQFGSSTNPENHDKFVICQVPCYTEGETSLQRAIESIANTQYDDKHKLLFVICDGMIIGSGNDRPTPRIVLDILGVDPAYDPPSLAFQSTGEGSKQLNMAKVYSGLFEHQGHVVPYMVVVKVGKASERARPGNRGKRDSQLLLMRFLNRVHFNAPMAPLELEMYHQFKNVIGVDPNFYEYVLMIDADTEVAPPSLNGLVSHMVRDSQIAGICGETGLSNENASLVSMNQVFEYYISQNMAKAFESLFGTVTCLPGCFSLYRIRTPVKNVPVLVAPNLIQDYAENQVDTLHLKNLLHLGEDRYLTTLLLKHFPGMKTKFTPDAMAKTVAPDKWNVLISQRRRWINSTIHNLVELMRLPDLCGFCLFSMRFVVFVDFLATLIQPASLIYIVYLIISVAVGMTTQFPLISLIMLAAIYGFQIIMFLIRREWQHVGWMIMYMIAIPVFGFFLPIYSIAKMDDFGWGSTRKVLGEDGKIVETVEEETTPAADEDFSLSEHLPLANGGPSAAASHYAVSPPARPLSHRHSMASVPGMPGMGIAAPPATMSMGGGGMNMGMGMPMGLPVGSTVGGPMGSAEGGPAMVSPMGSPLGMRTELPNHATTPVMPTDPQLLDEIRHQLSQANLQVVTLKTIRQDLEAFFGVDLTHKKAFINESVNAILQGQL</sequence>
<dbReference type="InterPro" id="IPR027417">
    <property type="entry name" value="P-loop_NTPase"/>
</dbReference>
<keyword evidence="6 14" id="KW-0812">Transmembrane</keyword>
<dbReference type="InterPro" id="IPR004835">
    <property type="entry name" value="Chitin_synth"/>
</dbReference>
<dbReference type="EC" id="2.4.1.16" evidence="2"/>
<keyword evidence="4" id="KW-0328">Glycosyltransferase</keyword>
<evidence type="ECO:0000313" key="18">
    <source>
        <dbReference type="Proteomes" id="UP000274922"/>
    </source>
</evidence>
<keyword evidence="3" id="KW-1003">Cell membrane</keyword>
<dbReference type="GO" id="GO:0004100">
    <property type="term" value="F:chitin synthase activity"/>
    <property type="evidence" value="ECO:0007669"/>
    <property type="project" value="UniProtKB-EC"/>
</dbReference>
<dbReference type="PROSITE" id="PS51998">
    <property type="entry name" value="DEK_C"/>
    <property type="match status" value="1"/>
</dbReference>
<feature type="domain" description="DEK-C" evidence="16">
    <location>
        <begin position="1857"/>
        <end position="1912"/>
    </location>
</feature>
<dbReference type="EMBL" id="ML014118">
    <property type="protein sequence ID" value="RKP03804.1"/>
    <property type="molecule type" value="Genomic_DNA"/>
</dbReference>
<dbReference type="Proteomes" id="UP000274922">
    <property type="component" value="Unassembled WGS sequence"/>
</dbReference>
<evidence type="ECO:0000256" key="4">
    <source>
        <dbReference type="ARBA" id="ARBA00022676"/>
    </source>
</evidence>
<keyword evidence="12" id="KW-0067">ATP-binding</keyword>
<dbReference type="GO" id="GO:0031505">
    <property type="term" value="P:fungal-type cell wall organization"/>
    <property type="evidence" value="ECO:0007669"/>
    <property type="project" value="TreeGrafter"/>
</dbReference>
<evidence type="ECO:0000256" key="13">
    <source>
        <dbReference type="SAM" id="MobiDB-lite"/>
    </source>
</evidence>
<evidence type="ECO:0000256" key="1">
    <source>
        <dbReference type="ARBA" id="ARBA00004651"/>
    </source>
</evidence>
<comment type="similarity">
    <text evidence="12">Belongs to the TRAFAC class myosin-kinesin ATPase superfamily. Myosin family.</text>
</comment>
<evidence type="ECO:0000259" key="15">
    <source>
        <dbReference type="PROSITE" id="PS51456"/>
    </source>
</evidence>
<organism evidence="17 18">
    <name type="scientific">Caulochytrium protostelioides</name>
    <dbReference type="NCBI Taxonomy" id="1555241"/>
    <lineage>
        <taxon>Eukaryota</taxon>
        <taxon>Fungi</taxon>
        <taxon>Fungi incertae sedis</taxon>
        <taxon>Chytridiomycota</taxon>
        <taxon>Chytridiomycota incertae sedis</taxon>
        <taxon>Chytridiomycetes</taxon>
        <taxon>Caulochytriales</taxon>
        <taxon>Caulochytriaceae</taxon>
        <taxon>Caulochytrium</taxon>
    </lineage>
</organism>
<dbReference type="InterPro" id="IPR029044">
    <property type="entry name" value="Nucleotide-diphossugar_trans"/>
</dbReference>
<keyword evidence="12" id="KW-0547">Nucleotide-binding</keyword>
<evidence type="ECO:0000256" key="12">
    <source>
        <dbReference type="PROSITE-ProRule" id="PRU00782"/>
    </source>
</evidence>
<feature type="binding site" evidence="12">
    <location>
        <begin position="137"/>
        <end position="144"/>
    </location>
    <ligand>
        <name>ATP</name>
        <dbReference type="ChEBI" id="CHEBI:30616"/>
    </ligand>
</feature>
<feature type="compositionally biased region" description="Gly residues" evidence="13">
    <location>
        <begin position="634"/>
        <end position="644"/>
    </location>
</feature>
<dbReference type="GO" id="GO:0030428">
    <property type="term" value="C:cell septum"/>
    <property type="evidence" value="ECO:0007669"/>
    <property type="project" value="TreeGrafter"/>
</dbReference>
<dbReference type="InterPro" id="IPR036961">
    <property type="entry name" value="Kinesin_motor_dom_sf"/>
</dbReference>
<dbReference type="Gene3D" id="1.20.120.720">
    <property type="entry name" value="Myosin VI head, motor domain, U50 subdomain"/>
    <property type="match status" value="1"/>
</dbReference>
<dbReference type="Gene3D" id="1.20.58.530">
    <property type="match status" value="1"/>
</dbReference>
<reference evidence="18" key="1">
    <citation type="journal article" date="2018" name="Nat. Microbiol.">
        <title>Leveraging single-cell genomics to expand the fungal tree of life.</title>
        <authorList>
            <person name="Ahrendt S.R."/>
            <person name="Quandt C.A."/>
            <person name="Ciobanu D."/>
            <person name="Clum A."/>
            <person name="Salamov A."/>
            <person name="Andreopoulos B."/>
            <person name="Cheng J.F."/>
            <person name="Woyke T."/>
            <person name="Pelin A."/>
            <person name="Henrissat B."/>
            <person name="Reynolds N.K."/>
            <person name="Benny G.L."/>
            <person name="Smith M.E."/>
            <person name="James T.Y."/>
            <person name="Grigoriev I.V."/>
        </authorList>
    </citation>
    <scope>NUCLEOTIDE SEQUENCE [LARGE SCALE GENOMIC DNA]</scope>
    <source>
        <strain evidence="18">ATCC 52028</strain>
    </source>
</reference>
<feature type="domain" description="Myosin motor" evidence="15">
    <location>
        <begin position="1"/>
        <end position="567"/>
    </location>
</feature>
<dbReference type="SMART" id="SM00242">
    <property type="entry name" value="MYSc"/>
    <property type="match status" value="1"/>
</dbReference>
<dbReference type="SUPFAM" id="SSF53448">
    <property type="entry name" value="Nucleotide-diphospho-sugar transferases"/>
    <property type="match status" value="1"/>
</dbReference>
<dbReference type="GO" id="GO:0005524">
    <property type="term" value="F:ATP binding"/>
    <property type="evidence" value="ECO:0007669"/>
    <property type="project" value="UniProtKB-UniRule"/>
</dbReference>
<accession>A0A4P9XE40</accession>
<feature type="transmembrane region" description="Helical" evidence="14">
    <location>
        <begin position="1624"/>
        <end position="1648"/>
    </location>
</feature>
<dbReference type="OrthoDB" id="370884at2759"/>
<dbReference type="Pfam" id="PF08766">
    <property type="entry name" value="DEK_C"/>
    <property type="match status" value="1"/>
</dbReference>
<keyword evidence="12" id="KW-0009">Actin-binding</keyword>
<evidence type="ECO:0000313" key="17">
    <source>
        <dbReference type="EMBL" id="RKP03804.1"/>
    </source>
</evidence>
<keyword evidence="5" id="KW-0808">Transferase</keyword>
<dbReference type="SUPFAM" id="SSF52540">
    <property type="entry name" value="P-loop containing nucleoside triphosphate hydrolases"/>
    <property type="match status" value="1"/>
</dbReference>
<dbReference type="CDD" id="cd04190">
    <property type="entry name" value="Chitin_synth_C"/>
    <property type="match status" value="1"/>
</dbReference>
<evidence type="ECO:0000256" key="7">
    <source>
        <dbReference type="ARBA" id="ARBA00022989"/>
    </source>
</evidence>
<dbReference type="InterPro" id="IPR014876">
    <property type="entry name" value="DEK_C"/>
</dbReference>
<dbReference type="Gene3D" id="1.10.10.60">
    <property type="entry name" value="Homeodomain-like"/>
    <property type="match status" value="1"/>
</dbReference>
<name>A0A4P9XE40_9FUNG</name>
<evidence type="ECO:0000256" key="3">
    <source>
        <dbReference type="ARBA" id="ARBA00022475"/>
    </source>
</evidence>
<evidence type="ECO:0000256" key="10">
    <source>
        <dbReference type="ARBA" id="ARBA00023175"/>
    </source>
</evidence>
<gene>
    <name evidence="17" type="ORF">CXG81DRAFT_9112</name>
</gene>
<feature type="region of interest" description="Disordered" evidence="13">
    <location>
        <begin position="611"/>
        <end position="652"/>
    </location>
</feature>
<feature type="transmembrane region" description="Helical" evidence="14">
    <location>
        <begin position="1660"/>
        <end position="1679"/>
    </location>
</feature>
<dbReference type="Pfam" id="PF00063">
    <property type="entry name" value="Myosin_head"/>
    <property type="match status" value="1"/>
</dbReference>
<keyword evidence="10 12" id="KW-0505">Motor protein</keyword>
<dbReference type="Pfam" id="PF03142">
    <property type="entry name" value="Chitin_synth_2"/>
    <property type="match status" value="1"/>
</dbReference>
<dbReference type="InterPro" id="IPR001609">
    <property type="entry name" value="Myosin_head_motor_dom-like"/>
</dbReference>
<evidence type="ECO:0000259" key="16">
    <source>
        <dbReference type="PROSITE" id="PS51998"/>
    </source>
</evidence>
<dbReference type="GO" id="GO:0005886">
    <property type="term" value="C:plasma membrane"/>
    <property type="evidence" value="ECO:0007669"/>
    <property type="project" value="UniProtKB-SubCell"/>
</dbReference>
<dbReference type="GO" id="GO:0006031">
    <property type="term" value="P:chitin biosynthetic process"/>
    <property type="evidence" value="ECO:0007669"/>
    <property type="project" value="TreeGrafter"/>
</dbReference>
<keyword evidence="9 14" id="KW-0472">Membrane</keyword>
<dbReference type="Gene3D" id="3.40.850.10">
    <property type="entry name" value="Kinesin motor domain"/>
    <property type="match status" value="1"/>
</dbReference>
<evidence type="ECO:0000256" key="14">
    <source>
        <dbReference type="SAM" id="Phobius"/>
    </source>
</evidence>
<dbReference type="GO" id="GO:0003779">
    <property type="term" value="F:actin binding"/>
    <property type="evidence" value="ECO:0007669"/>
    <property type="project" value="UniProtKB-KW"/>
</dbReference>
<feature type="transmembrane region" description="Helical" evidence="14">
    <location>
        <begin position="972"/>
        <end position="993"/>
    </location>
</feature>
<evidence type="ECO:0000256" key="6">
    <source>
        <dbReference type="ARBA" id="ARBA00022692"/>
    </source>
</evidence>
<feature type="transmembrane region" description="Helical" evidence="14">
    <location>
        <begin position="1235"/>
        <end position="1254"/>
    </location>
</feature>
<keyword evidence="11" id="KW-0325">Glycoprotein</keyword>
<comment type="caution">
    <text evidence="12">Lacks conserved residue(s) required for the propagation of feature annotation.</text>
</comment>
<keyword evidence="18" id="KW-1185">Reference proteome</keyword>
<keyword evidence="7 14" id="KW-1133">Transmembrane helix</keyword>
<evidence type="ECO:0000256" key="9">
    <source>
        <dbReference type="ARBA" id="ARBA00023136"/>
    </source>
</evidence>
<keyword evidence="8 12" id="KW-0518">Myosin</keyword>
<evidence type="ECO:0000256" key="11">
    <source>
        <dbReference type="ARBA" id="ARBA00023180"/>
    </source>
</evidence>
<evidence type="ECO:0000256" key="8">
    <source>
        <dbReference type="ARBA" id="ARBA00023123"/>
    </source>
</evidence>
<protein>
    <recommendedName>
        <fullName evidence="2">chitin synthase</fullName>
        <ecNumber evidence="2">2.4.1.16</ecNumber>
    </recommendedName>
</protein>
<dbReference type="PROSITE" id="PS51456">
    <property type="entry name" value="MYOSIN_MOTOR"/>
    <property type="match status" value="1"/>
</dbReference>
<dbReference type="PANTHER" id="PTHR22914:SF13">
    <property type="entry name" value="CHITIN SYNTHASE"/>
    <property type="match status" value="1"/>
</dbReference>
<evidence type="ECO:0000256" key="2">
    <source>
        <dbReference type="ARBA" id="ARBA00012543"/>
    </source>
</evidence>
<dbReference type="GO" id="GO:0003774">
    <property type="term" value="F:cytoskeletal motor activity"/>
    <property type="evidence" value="ECO:0007669"/>
    <property type="project" value="UniProtKB-UniRule"/>
</dbReference>
<dbReference type="GO" id="GO:0016459">
    <property type="term" value="C:myosin complex"/>
    <property type="evidence" value="ECO:0007669"/>
    <property type="project" value="UniProtKB-KW"/>
</dbReference>
<dbReference type="PANTHER" id="PTHR22914">
    <property type="entry name" value="CHITIN SYNTHASE"/>
    <property type="match status" value="1"/>
</dbReference>